<feature type="compositionally biased region" description="Polar residues" evidence="1">
    <location>
        <begin position="167"/>
        <end position="184"/>
    </location>
</feature>
<reference evidence="2" key="1">
    <citation type="submission" date="2019-12" db="EMBL/GenBank/DDBJ databases">
        <title>An insight into the sialome of adult female Ixodes ricinus ticks feeding for 6 days.</title>
        <authorList>
            <person name="Perner J."/>
            <person name="Ribeiro J.M.C."/>
        </authorList>
    </citation>
    <scope>NUCLEOTIDE SEQUENCE</scope>
    <source>
        <strain evidence="2">Semi-engorged</strain>
        <tissue evidence="2">Salivary glands</tissue>
    </source>
</reference>
<feature type="compositionally biased region" description="Polar residues" evidence="1">
    <location>
        <begin position="527"/>
        <end position="536"/>
    </location>
</feature>
<feature type="region of interest" description="Disordered" evidence="1">
    <location>
        <begin position="167"/>
        <end position="198"/>
    </location>
</feature>
<dbReference type="AlphaFoldDB" id="A0A6B0VD20"/>
<feature type="region of interest" description="Disordered" evidence="1">
    <location>
        <begin position="1"/>
        <end position="76"/>
    </location>
</feature>
<feature type="region of interest" description="Disordered" evidence="1">
    <location>
        <begin position="493"/>
        <end position="587"/>
    </location>
</feature>
<evidence type="ECO:0000313" key="2">
    <source>
        <dbReference type="EMBL" id="MXV00321.1"/>
    </source>
</evidence>
<feature type="region of interest" description="Disordered" evidence="1">
    <location>
        <begin position="301"/>
        <end position="327"/>
    </location>
</feature>
<name>A0A6B0VD20_IXORI</name>
<accession>A0A6B0VD20</accession>
<dbReference type="EMBL" id="GIFC01018237">
    <property type="protein sequence ID" value="MXV00321.1"/>
    <property type="molecule type" value="Transcribed_RNA"/>
</dbReference>
<feature type="compositionally biased region" description="Low complexity" evidence="1">
    <location>
        <begin position="59"/>
        <end position="76"/>
    </location>
</feature>
<feature type="compositionally biased region" description="Low complexity" evidence="1">
    <location>
        <begin position="312"/>
        <end position="323"/>
    </location>
</feature>
<sequence length="639" mass="69805">MTPPDGFKKTSWSDASGLQKSTSETGRQTVPGWRSKAPTTGGDQHLNQRLRRLDSVTESPSLGSVNSSSSSSLGSLWEPDYGRRLERYRSFGSVPRIASASGQAGQLSTSRSCGALARAHTRKPHLDSSSEIDWRMSEISLLPDNNFLESDISLVRLEPDSLNISLCSNPQEQPRSSSVASVRSTPLLPAPDSVVTDERLRSKDIGEGIDHHHSASNHGLQRSPKRRQIGYSKDSLEALAVHVPRDPDTPRTLSLDSVTLDECLVLLRHDEAQESLERPGGHSVRRCCSESSAKQGMARCLRPSLSDDDDPTLSSGSPLSLSSRTTCTQTDSGHEMVVYSRSCPPEPSPQSLLWELLDLMKILARGPAFQQEHRCRCCCNHNGRQSAEVQSKFSVNVCKRPVNEFDCRGTSPKGNKTASLSDHASIQRSEARKNCVLSSDRTSLVRLTEKARSAKRVADESLDSGILMDSSSVSGSSSPERWLSSNAEIPSKTRYASRANDHPASFYPKTKPRFSIVRENSGDSGIASDSSRSPSAVTKRPGTLPRQGSKPGAHDWTLRTPPRPDQRAPLPHRPVHQSGAPRVRGSGDLFPADSFRTLPLISLYGTSWGSRVPQGYVYGLPASTTWNYGTTMAQFRRPS</sequence>
<evidence type="ECO:0000256" key="1">
    <source>
        <dbReference type="SAM" id="MobiDB-lite"/>
    </source>
</evidence>
<feature type="compositionally biased region" description="Polar residues" evidence="1">
    <location>
        <begin position="37"/>
        <end position="47"/>
    </location>
</feature>
<proteinExistence type="predicted"/>
<feature type="region of interest" description="Disordered" evidence="1">
    <location>
        <begin position="466"/>
        <end position="485"/>
    </location>
</feature>
<feature type="compositionally biased region" description="Basic and acidic residues" evidence="1">
    <location>
        <begin position="552"/>
        <end position="566"/>
    </location>
</feature>
<organism evidence="2">
    <name type="scientific">Ixodes ricinus</name>
    <name type="common">Common tick</name>
    <name type="synonym">Acarus ricinus</name>
    <dbReference type="NCBI Taxonomy" id="34613"/>
    <lineage>
        <taxon>Eukaryota</taxon>
        <taxon>Metazoa</taxon>
        <taxon>Ecdysozoa</taxon>
        <taxon>Arthropoda</taxon>
        <taxon>Chelicerata</taxon>
        <taxon>Arachnida</taxon>
        <taxon>Acari</taxon>
        <taxon>Parasitiformes</taxon>
        <taxon>Ixodida</taxon>
        <taxon>Ixodoidea</taxon>
        <taxon>Ixodidae</taxon>
        <taxon>Ixodinae</taxon>
        <taxon>Ixodes</taxon>
    </lineage>
</organism>
<protein>
    <submittedName>
        <fullName evidence="2">Uncharacterized protein</fullName>
    </submittedName>
</protein>
<feature type="compositionally biased region" description="Polar residues" evidence="1">
    <location>
        <begin position="10"/>
        <end position="28"/>
    </location>
</feature>